<evidence type="ECO:0000313" key="4">
    <source>
        <dbReference type="Proteomes" id="UP000509513"/>
    </source>
</evidence>
<dbReference type="InterPro" id="IPR000944">
    <property type="entry name" value="Tscrpt_reg_Rrf2"/>
</dbReference>
<dbReference type="NCBIfam" id="TIGR00738">
    <property type="entry name" value="rrf2_super"/>
    <property type="match status" value="1"/>
</dbReference>
<proteinExistence type="predicted"/>
<reference evidence="1 4" key="2">
    <citation type="submission" date="2020-05" db="EMBL/GenBank/DDBJ databases">
        <title>Complete genome sequencing of Campylobacter and Arcobacter type strains.</title>
        <authorList>
            <person name="Miller W.G."/>
            <person name="Yee E."/>
        </authorList>
    </citation>
    <scope>NUCLEOTIDE SEQUENCE [LARGE SCALE GENOMIC DNA]</scope>
    <source>
        <strain evidence="1 4">LMG 21996</strain>
    </source>
</reference>
<dbReference type="InterPro" id="IPR036390">
    <property type="entry name" value="WH_DNA-bd_sf"/>
</dbReference>
<dbReference type="AlphaFoldDB" id="A0A5J6RHB4"/>
<dbReference type="PANTHER" id="PTHR33221">
    <property type="entry name" value="WINGED HELIX-TURN-HELIX TRANSCRIPTIONAL REGULATOR, RRF2 FAMILY"/>
    <property type="match status" value="1"/>
</dbReference>
<evidence type="ECO:0000313" key="1">
    <source>
        <dbReference type="EMBL" id="QKJ27759.1"/>
    </source>
</evidence>
<name>A0A5J6RHB4_9BACT</name>
<dbReference type="Proteomes" id="UP000305417">
    <property type="component" value="Unassembled WGS sequence"/>
</dbReference>
<dbReference type="Pfam" id="PF02082">
    <property type="entry name" value="Rrf2"/>
    <property type="match status" value="1"/>
</dbReference>
<accession>A0A5J6RHB4</accession>
<dbReference type="OrthoDB" id="9800519at2"/>
<dbReference type="STRING" id="1442598.GCA_000522465_00520"/>
<dbReference type="PANTHER" id="PTHR33221:SF15">
    <property type="entry name" value="HTH-TYPE TRANSCRIPTIONAL REGULATOR YWGB-RELATED"/>
    <property type="match status" value="1"/>
</dbReference>
<dbReference type="RefSeq" id="WP_024774685.1">
    <property type="nucleotide sequence ID" value="NZ_CP043857.1"/>
</dbReference>
<dbReference type="GO" id="GO:0003700">
    <property type="term" value="F:DNA-binding transcription factor activity"/>
    <property type="evidence" value="ECO:0007669"/>
    <property type="project" value="TreeGrafter"/>
</dbReference>
<dbReference type="EMBL" id="VBUC01000004">
    <property type="protein sequence ID" value="TLT01089.1"/>
    <property type="molecule type" value="Genomic_DNA"/>
</dbReference>
<dbReference type="EMBL" id="CP054051">
    <property type="protein sequence ID" value="QKJ27759.1"/>
    <property type="molecule type" value="Genomic_DNA"/>
</dbReference>
<dbReference type="Gene3D" id="1.10.10.10">
    <property type="entry name" value="Winged helix-like DNA-binding domain superfamily/Winged helix DNA-binding domain"/>
    <property type="match status" value="1"/>
</dbReference>
<evidence type="ECO:0000313" key="2">
    <source>
        <dbReference type="EMBL" id="TLT01089.1"/>
    </source>
</evidence>
<dbReference type="KEGG" id="acib:ACBT_1863"/>
<dbReference type="GO" id="GO:0005829">
    <property type="term" value="C:cytosol"/>
    <property type="evidence" value="ECO:0007669"/>
    <property type="project" value="TreeGrafter"/>
</dbReference>
<dbReference type="Proteomes" id="UP000509513">
    <property type="component" value="Chromosome"/>
</dbReference>
<organism evidence="1 4">
    <name type="scientific">Aliarcobacter cibarius</name>
    <dbReference type="NCBI Taxonomy" id="255507"/>
    <lineage>
        <taxon>Bacteria</taxon>
        <taxon>Pseudomonadati</taxon>
        <taxon>Campylobacterota</taxon>
        <taxon>Epsilonproteobacteria</taxon>
        <taxon>Campylobacterales</taxon>
        <taxon>Arcobacteraceae</taxon>
        <taxon>Aliarcobacter</taxon>
    </lineage>
</organism>
<dbReference type="PROSITE" id="PS51197">
    <property type="entry name" value="HTH_RRF2_2"/>
    <property type="match status" value="1"/>
</dbReference>
<sequence length="133" mass="14918">MLLTKKSEYALLSLISIAKHQDPINVDVLSKELEISKSFLAKIMQNLAKENLVTSHRGVNGGFVLNKPIDELTILEIVVAAEERNPMVFECSDSIHSCPNNKAKLCNIWPLLNNLQFKVNDFLAQLTLKDISQ</sequence>
<protein>
    <submittedName>
        <fullName evidence="2">Rrf2 family transcriptional regulator</fullName>
    </submittedName>
    <submittedName>
        <fullName evidence="1">Transcriptional regulator, IscR/Rrf2 family</fullName>
    </submittedName>
</protein>
<dbReference type="SUPFAM" id="SSF46785">
    <property type="entry name" value="Winged helix' DNA-binding domain"/>
    <property type="match status" value="1"/>
</dbReference>
<evidence type="ECO:0000313" key="3">
    <source>
        <dbReference type="Proteomes" id="UP000305417"/>
    </source>
</evidence>
<keyword evidence="3" id="KW-1185">Reference proteome</keyword>
<reference evidence="2 3" key="1">
    <citation type="submission" date="2019-05" db="EMBL/GenBank/DDBJ databases">
        <title>Arcobacter cibarius and Arcobacter thereius providing challenges in identification an antibiotic susceptibility and Quinolone resistance.</title>
        <authorList>
            <person name="Busch A."/>
            <person name="Hanel I."/>
            <person name="Hotzel H."/>
            <person name="Tomaso H."/>
        </authorList>
    </citation>
    <scope>NUCLEOTIDE SEQUENCE [LARGE SCALE GENOMIC DNA]</scope>
    <source>
        <strain evidence="2 3">16CS0831-2</strain>
    </source>
</reference>
<gene>
    <name evidence="1" type="ORF">ACBT_1863</name>
    <name evidence="2" type="ORF">FE247_02830</name>
</gene>
<dbReference type="InterPro" id="IPR036388">
    <property type="entry name" value="WH-like_DNA-bd_sf"/>
</dbReference>